<dbReference type="SUPFAM" id="SSF52540">
    <property type="entry name" value="P-loop containing nucleoside triphosphate hydrolases"/>
    <property type="match status" value="1"/>
</dbReference>
<comment type="similarity">
    <text evidence="1">Belongs to the ABC transporter superfamily.</text>
</comment>
<dbReference type="PANTHER" id="PTHR43335:SF2">
    <property type="entry name" value="ABC TRANSPORTER, ATP-BINDING PROTEIN"/>
    <property type="match status" value="1"/>
</dbReference>
<dbReference type="Proteomes" id="UP001267426">
    <property type="component" value="Unassembled WGS sequence"/>
</dbReference>
<evidence type="ECO:0000313" key="7">
    <source>
        <dbReference type="Proteomes" id="UP001267426"/>
    </source>
</evidence>
<dbReference type="EMBL" id="JAVRHT010000062">
    <property type="protein sequence ID" value="MDT0633222.1"/>
    <property type="molecule type" value="Genomic_DNA"/>
</dbReference>
<dbReference type="Gene3D" id="3.40.50.300">
    <property type="entry name" value="P-loop containing nucleotide triphosphate hydrolases"/>
    <property type="match status" value="1"/>
</dbReference>
<dbReference type="Pfam" id="PF00005">
    <property type="entry name" value="ABC_tran"/>
    <property type="match status" value="1"/>
</dbReference>
<dbReference type="SMART" id="SM00382">
    <property type="entry name" value="AAA"/>
    <property type="match status" value="1"/>
</dbReference>
<dbReference type="PANTHER" id="PTHR43335">
    <property type="entry name" value="ABC TRANSPORTER, ATP-BINDING PROTEIN"/>
    <property type="match status" value="1"/>
</dbReference>
<evidence type="ECO:0000256" key="3">
    <source>
        <dbReference type="ARBA" id="ARBA00022741"/>
    </source>
</evidence>
<sequence>MPVPALLVADRLSMRFGRRRLFDDLSVEVAPGAPLAVVGANGSGKSTLLRVFAGLTAPTGGAVRLDVDGAVVRPEDVPRTVGFVAPALQLYEPLTARENLGFLASARRLADAERRIEAVLDRVGLGPRADDAVGAFSTGMRQRLRLATALLHDPPVLLLDEPGATLDAAGRALTESVVGDPGRVVVVATNDPAEAALCPRRVALGGAARP</sequence>
<organism evidence="6 7">
    <name type="scientific">Rubrivirga litoralis</name>
    <dbReference type="NCBI Taxonomy" id="3075598"/>
    <lineage>
        <taxon>Bacteria</taxon>
        <taxon>Pseudomonadati</taxon>
        <taxon>Rhodothermota</taxon>
        <taxon>Rhodothermia</taxon>
        <taxon>Rhodothermales</taxon>
        <taxon>Rubricoccaceae</taxon>
        <taxon>Rubrivirga</taxon>
    </lineage>
</organism>
<evidence type="ECO:0000313" key="6">
    <source>
        <dbReference type="EMBL" id="MDT0633222.1"/>
    </source>
</evidence>
<keyword evidence="4 6" id="KW-0067">ATP-binding</keyword>
<dbReference type="PROSITE" id="PS50893">
    <property type="entry name" value="ABC_TRANSPORTER_2"/>
    <property type="match status" value="1"/>
</dbReference>
<comment type="caution">
    <text evidence="6">The sequence shown here is derived from an EMBL/GenBank/DDBJ whole genome shotgun (WGS) entry which is preliminary data.</text>
</comment>
<dbReference type="InterPro" id="IPR027417">
    <property type="entry name" value="P-loop_NTPase"/>
</dbReference>
<dbReference type="InterPro" id="IPR003439">
    <property type="entry name" value="ABC_transporter-like_ATP-bd"/>
</dbReference>
<dbReference type="InterPro" id="IPR003593">
    <property type="entry name" value="AAA+_ATPase"/>
</dbReference>
<keyword evidence="7" id="KW-1185">Reference proteome</keyword>
<evidence type="ECO:0000259" key="5">
    <source>
        <dbReference type="PROSITE" id="PS50893"/>
    </source>
</evidence>
<evidence type="ECO:0000256" key="4">
    <source>
        <dbReference type="ARBA" id="ARBA00022840"/>
    </source>
</evidence>
<dbReference type="GO" id="GO:0005524">
    <property type="term" value="F:ATP binding"/>
    <property type="evidence" value="ECO:0007669"/>
    <property type="project" value="UniProtKB-KW"/>
</dbReference>
<keyword evidence="2" id="KW-0813">Transport</keyword>
<proteinExistence type="inferred from homology"/>
<name>A0ABU3BVA6_9BACT</name>
<accession>A0ABU3BVA6</accession>
<keyword evidence="3" id="KW-0547">Nucleotide-binding</keyword>
<dbReference type="RefSeq" id="WP_311665904.1">
    <property type="nucleotide sequence ID" value="NZ_JAVRHT010000062.1"/>
</dbReference>
<feature type="domain" description="ABC transporter" evidence="5">
    <location>
        <begin position="7"/>
        <end position="205"/>
    </location>
</feature>
<reference evidence="6 7" key="1">
    <citation type="submission" date="2023-09" db="EMBL/GenBank/DDBJ databases">
        <authorList>
            <person name="Rey-Velasco X."/>
        </authorList>
    </citation>
    <scope>NUCLEOTIDE SEQUENCE [LARGE SCALE GENOMIC DNA]</scope>
    <source>
        <strain evidence="6 7">F394</strain>
    </source>
</reference>
<evidence type="ECO:0000256" key="2">
    <source>
        <dbReference type="ARBA" id="ARBA00022448"/>
    </source>
</evidence>
<evidence type="ECO:0000256" key="1">
    <source>
        <dbReference type="ARBA" id="ARBA00005417"/>
    </source>
</evidence>
<gene>
    <name evidence="6" type="ORF">RM540_15815</name>
</gene>
<protein>
    <submittedName>
        <fullName evidence="6">ABC transporter ATP-binding protein</fullName>
    </submittedName>
</protein>